<dbReference type="SUPFAM" id="SSF46785">
    <property type="entry name" value="Winged helix' DNA-binding domain"/>
    <property type="match status" value="1"/>
</dbReference>
<organism evidence="5 6">
    <name type="scientific">Cellulomonas triticagri</name>
    <dbReference type="NCBI Taxonomy" id="2483352"/>
    <lineage>
        <taxon>Bacteria</taxon>
        <taxon>Bacillati</taxon>
        <taxon>Actinomycetota</taxon>
        <taxon>Actinomycetes</taxon>
        <taxon>Micrococcales</taxon>
        <taxon>Cellulomonadaceae</taxon>
        <taxon>Cellulomonas</taxon>
    </lineage>
</organism>
<dbReference type="Proteomes" id="UP000269289">
    <property type="component" value="Unassembled WGS sequence"/>
</dbReference>
<protein>
    <submittedName>
        <fullName evidence="5">LysR family transcriptional regulator</fullName>
    </submittedName>
</protein>
<dbReference type="PANTHER" id="PTHR30126:SF39">
    <property type="entry name" value="HTH-TYPE TRANSCRIPTIONAL REGULATOR CYSL"/>
    <property type="match status" value="1"/>
</dbReference>
<evidence type="ECO:0000313" key="6">
    <source>
        <dbReference type="Proteomes" id="UP000269289"/>
    </source>
</evidence>
<dbReference type="GO" id="GO:0003700">
    <property type="term" value="F:DNA-binding transcription factor activity"/>
    <property type="evidence" value="ECO:0007669"/>
    <property type="project" value="InterPro"/>
</dbReference>
<dbReference type="InterPro" id="IPR036390">
    <property type="entry name" value="WH_DNA-bd_sf"/>
</dbReference>
<comment type="similarity">
    <text evidence="1">Belongs to the LysR transcriptional regulatory family.</text>
</comment>
<evidence type="ECO:0000256" key="2">
    <source>
        <dbReference type="ARBA" id="ARBA00023015"/>
    </source>
</evidence>
<feature type="domain" description="HTH lysR-type" evidence="4">
    <location>
        <begin position="1"/>
        <end position="58"/>
    </location>
</feature>
<reference evidence="5 6" key="1">
    <citation type="submission" date="2018-10" db="EMBL/GenBank/DDBJ databases">
        <title>Isolation, diversity and antifungal activity of actinobacteria from wheat.</title>
        <authorList>
            <person name="Han C."/>
        </authorList>
    </citation>
    <scope>NUCLEOTIDE SEQUENCE [LARGE SCALE GENOMIC DNA]</scope>
    <source>
        <strain evidence="5 6">NEAU-YY56</strain>
    </source>
</reference>
<dbReference type="InterPro" id="IPR000847">
    <property type="entry name" value="LysR_HTH_N"/>
</dbReference>
<accession>A0A3M2JPY8</accession>
<dbReference type="GO" id="GO:0000976">
    <property type="term" value="F:transcription cis-regulatory region binding"/>
    <property type="evidence" value="ECO:0007669"/>
    <property type="project" value="TreeGrafter"/>
</dbReference>
<dbReference type="OrthoDB" id="9789529at2"/>
<gene>
    <name evidence="5" type="ORF">EBM89_02605</name>
</gene>
<dbReference type="EMBL" id="RFFI01000008">
    <property type="protein sequence ID" value="RMI13880.1"/>
    <property type="molecule type" value="Genomic_DNA"/>
</dbReference>
<evidence type="ECO:0000259" key="4">
    <source>
        <dbReference type="PROSITE" id="PS50931"/>
    </source>
</evidence>
<evidence type="ECO:0000256" key="1">
    <source>
        <dbReference type="ARBA" id="ARBA00009437"/>
    </source>
</evidence>
<dbReference type="RefSeq" id="WP_122147903.1">
    <property type="nucleotide sequence ID" value="NZ_RFFI01000008.1"/>
</dbReference>
<dbReference type="PROSITE" id="PS50931">
    <property type="entry name" value="HTH_LYSR"/>
    <property type="match status" value="1"/>
</dbReference>
<evidence type="ECO:0000313" key="5">
    <source>
        <dbReference type="EMBL" id="RMI13880.1"/>
    </source>
</evidence>
<keyword evidence="2" id="KW-0805">Transcription regulation</keyword>
<proteinExistence type="inferred from homology"/>
<sequence length="100" mass="10358">MNLNGLRAFVAVGELGSIRDAAVELGYSESAVSRHLTAFERSVGGAVFERERAGMRLTDRGEAILPLAHEALGTVAAIVGDPGTARPGHVETATSATVRA</sequence>
<dbReference type="AlphaFoldDB" id="A0A3M2JPY8"/>
<dbReference type="Pfam" id="PF00126">
    <property type="entry name" value="HTH_1"/>
    <property type="match status" value="1"/>
</dbReference>
<keyword evidence="3" id="KW-0804">Transcription</keyword>
<name>A0A3M2JPY8_9CELL</name>
<dbReference type="InterPro" id="IPR036388">
    <property type="entry name" value="WH-like_DNA-bd_sf"/>
</dbReference>
<comment type="caution">
    <text evidence="5">The sequence shown here is derived from an EMBL/GenBank/DDBJ whole genome shotgun (WGS) entry which is preliminary data.</text>
</comment>
<keyword evidence="6" id="KW-1185">Reference proteome</keyword>
<evidence type="ECO:0000256" key="3">
    <source>
        <dbReference type="ARBA" id="ARBA00023163"/>
    </source>
</evidence>
<dbReference type="PANTHER" id="PTHR30126">
    <property type="entry name" value="HTH-TYPE TRANSCRIPTIONAL REGULATOR"/>
    <property type="match status" value="1"/>
</dbReference>
<dbReference type="Gene3D" id="1.10.10.10">
    <property type="entry name" value="Winged helix-like DNA-binding domain superfamily/Winged helix DNA-binding domain"/>
    <property type="match status" value="1"/>
</dbReference>